<feature type="region of interest" description="Disordered" evidence="1">
    <location>
        <begin position="1"/>
        <end position="24"/>
    </location>
</feature>
<feature type="compositionally biased region" description="Basic and acidic residues" evidence="1">
    <location>
        <begin position="1"/>
        <end position="18"/>
    </location>
</feature>
<gene>
    <name evidence="2" type="ORF">GCM10020221_11910</name>
</gene>
<organism evidence="2 3">
    <name type="scientific">Streptomyces thioluteus</name>
    <dbReference type="NCBI Taxonomy" id="66431"/>
    <lineage>
        <taxon>Bacteria</taxon>
        <taxon>Bacillati</taxon>
        <taxon>Actinomycetota</taxon>
        <taxon>Actinomycetes</taxon>
        <taxon>Kitasatosporales</taxon>
        <taxon>Streptomycetaceae</taxon>
        <taxon>Streptomyces</taxon>
    </lineage>
</organism>
<dbReference type="Proteomes" id="UP001501102">
    <property type="component" value="Unassembled WGS sequence"/>
</dbReference>
<evidence type="ECO:0000313" key="2">
    <source>
        <dbReference type="EMBL" id="GAA2917370.1"/>
    </source>
</evidence>
<protein>
    <submittedName>
        <fullName evidence="2">Uncharacterized protein</fullName>
    </submittedName>
</protein>
<sequence>MDAERPRRPESDHPERKLGPMPWLSALKDTARSGLTVERATLEPLVTLRAAAASPWSWR</sequence>
<reference evidence="2 3" key="1">
    <citation type="journal article" date="2019" name="Int. J. Syst. Evol. Microbiol.">
        <title>The Global Catalogue of Microorganisms (GCM) 10K type strain sequencing project: providing services to taxonomists for standard genome sequencing and annotation.</title>
        <authorList>
            <consortium name="The Broad Institute Genomics Platform"/>
            <consortium name="The Broad Institute Genome Sequencing Center for Infectious Disease"/>
            <person name="Wu L."/>
            <person name="Ma J."/>
        </authorList>
    </citation>
    <scope>NUCLEOTIDE SEQUENCE [LARGE SCALE GENOMIC DNA]</scope>
    <source>
        <strain evidence="2 3">JCM 4087</strain>
    </source>
</reference>
<proteinExistence type="predicted"/>
<dbReference type="EMBL" id="BAAAXZ010000043">
    <property type="protein sequence ID" value="GAA2917370.1"/>
    <property type="molecule type" value="Genomic_DNA"/>
</dbReference>
<evidence type="ECO:0000313" key="3">
    <source>
        <dbReference type="Proteomes" id="UP001501102"/>
    </source>
</evidence>
<accession>A0ABN3WK80</accession>
<keyword evidence="3" id="KW-1185">Reference proteome</keyword>
<evidence type="ECO:0000256" key="1">
    <source>
        <dbReference type="SAM" id="MobiDB-lite"/>
    </source>
</evidence>
<name>A0ABN3WK80_STRTU</name>
<comment type="caution">
    <text evidence="2">The sequence shown here is derived from an EMBL/GenBank/DDBJ whole genome shotgun (WGS) entry which is preliminary data.</text>
</comment>